<dbReference type="InterPro" id="IPR036236">
    <property type="entry name" value="Znf_C2H2_sf"/>
</dbReference>
<dbReference type="FunFam" id="3.30.160.60:FF:000100">
    <property type="entry name" value="Zinc finger 45-like"/>
    <property type="match status" value="1"/>
</dbReference>
<dbReference type="PROSITE" id="PS50157">
    <property type="entry name" value="ZINC_FINGER_C2H2_2"/>
    <property type="match status" value="6"/>
</dbReference>
<dbReference type="SMART" id="SM00355">
    <property type="entry name" value="ZnF_C2H2"/>
    <property type="match status" value="5"/>
</dbReference>
<dbReference type="Proteomes" id="UP000095280">
    <property type="component" value="Unplaced"/>
</dbReference>
<keyword evidence="7" id="KW-0804">Transcription</keyword>
<evidence type="ECO:0000259" key="11">
    <source>
        <dbReference type="PROSITE" id="PS50157"/>
    </source>
</evidence>
<dbReference type="PANTHER" id="PTHR47772:SF12">
    <property type="entry name" value="RB-ASSOCIATED KRAB ZINC FINGER-RELATED"/>
    <property type="match status" value="1"/>
</dbReference>
<proteinExistence type="predicted"/>
<keyword evidence="6" id="KW-0805">Transcription regulation</keyword>
<evidence type="ECO:0000256" key="2">
    <source>
        <dbReference type="ARBA" id="ARBA00022723"/>
    </source>
</evidence>
<feature type="domain" description="C2H2-type" evidence="11">
    <location>
        <begin position="297"/>
        <end position="324"/>
    </location>
</feature>
<keyword evidence="8" id="KW-0539">Nucleus</keyword>
<dbReference type="FunFam" id="3.30.160.60:FF:002343">
    <property type="entry name" value="Zinc finger protein 33A"/>
    <property type="match status" value="1"/>
</dbReference>
<dbReference type="InterPro" id="IPR050636">
    <property type="entry name" value="C2H2-ZF_domain-containing"/>
</dbReference>
<evidence type="ECO:0000313" key="13">
    <source>
        <dbReference type="WBParaSite" id="maker-unitig_30748-snap-gene-0.2-mRNA-1"/>
    </source>
</evidence>
<evidence type="ECO:0000256" key="1">
    <source>
        <dbReference type="ARBA" id="ARBA00004123"/>
    </source>
</evidence>
<keyword evidence="2" id="KW-0479">Metal-binding</keyword>
<organism evidence="12 13">
    <name type="scientific">Macrostomum lignano</name>
    <dbReference type="NCBI Taxonomy" id="282301"/>
    <lineage>
        <taxon>Eukaryota</taxon>
        <taxon>Metazoa</taxon>
        <taxon>Spiralia</taxon>
        <taxon>Lophotrochozoa</taxon>
        <taxon>Platyhelminthes</taxon>
        <taxon>Rhabditophora</taxon>
        <taxon>Macrostomorpha</taxon>
        <taxon>Macrostomida</taxon>
        <taxon>Macrostomidae</taxon>
        <taxon>Macrostomum</taxon>
    </lineage>
</organism>
<evidence type="ECO:0000256" key="5">
    <source>
        <dbReference type="ARBA" id="ARBA00022833"/>
    </source>
</evidence>
<feature type="domain" description="C2H2-type" evidence="11">
    <location>
        <begin position="530"/>
        <end position="557"/>
    </location>
</feature>
<dbReference type="WBParaSite" id="maker-unitig_30748-snap-gene-0.2-mRNA-1">
    <property type="protein sequence ID" value="maker-unitig_30748-snap-gene-0.2-mRNA-1"/>
    <property type="gene ID" value="maker-unitig_30748-snap-gene-0.2"/>
</dbReference>
<keyword evidence="4 9" id="KW-0863">Zinc-finger</keyword>
<feature type="region of interest" description="Disordered" evidence="10">
    <location>
        <begin position="62"/>
        <end position="99"/>
    </location>
</feature>
<dbReference type="Gene3D" id="3.30.160.60">
    <property type="entry name" value="Classic Zinc Finger"/>
    <property type="match status" value="8"/>
</dbReference>
<evidence type="ECO:0000256" key="3">
    <source>
        <dbReference type="ARBA" id="ARBA00022737"/>
    </source>
</evidence>
<accession>A0A1I8FEF7</accession>
<keyword evidence="12" id="KW-1185">Reference proteome</keyword>
<dbReference type="GO" id="GO:0008270">
    <property type="term" value="F:zinc ion binding"/>
    <property type="evidence" value="ECO:0007669"/>
    <property type="project" value="UniProtKB-KW"/>
</dbReference>
<evidence type="ECO:0000256" key="7">
    <source>
        <dbReference type="ARBA" id="ARBA00023163"/>
    </source>
</evidence>
<evidence type="ECO:0000256" key="10">
    <source>
        <dbReference type="SAM" id="MobiDB-lite"/>
    </source>
</evidence>
<feature type="domain" description="C2H2-type" evidence="11">
    <location>
        <begin position="103"/>
        <end position="131"/>
    </location>
</feature>
<comment type="subcellular location">
    <subcellularLocation>
        <location evidence="1">Nucleus</location>
    </subcellularLocation>
</comment>
<keyword evidence="3" id="KW-0677">Repeat</keyword>
<reference evidence="13" key="1">
    <citation type="submission" date="2016-11" db="UniProtKB">
        <authorList>
            <consortium name="WormBaseParasite"/>
        </authorList>
    </citation>
    <scope>IDENTIFICATION</scope>
</reference>
<name>A0A1I8FEF7_9PLAT</name>
<dbReference type="FunFam" id="3.30.160.60:FF:000624">
    <property type="entry name" value="zinc finger protein 697"/>
    <property type="match status" value="1"/>
</dbReference>
<dbReference type="AlphaFoldDB" id="A0A1I8FEF7"/>
<evidence type="ECO:0000256" key="8">
    <source>
        <dbReference type="ARBA" id="ARBA00023242"/>
    </source>
</evidence>
<dbReference type="SUPFAM" id="SSF57667">
    <property type="entry name" value="beta-beta-alpha zinc fingers"/>
    <property type="match status" value="5"/>
</dbReference>
<evidence type="ECO:0000256" key="9">
    <source>
        <dbReference type="PROSITE-ProRule" id="PRU00042"/>
    </source>
</evidence>
<feature type="domain" description="C2H2-type" evidence="11">
    <location>
        <begin position="226"/>
        <end position="253"/>
    </location>
</feature>
<keyword evidence="5" id="KW-0862">Zinc</keyword>
<dbReference type="FunFam" id="3.30.160.60:FF:000446">
    <property type="entry name" value="Zinc finger protein"/>
    <property type="match status" value="2"/>
</dbReference>
<evidence type="ECO:0000256" key="6">
    <source>
        <dbReference type="ARBA" id="ARBA00023015"/>
    </source>
</evidence>
<sequence>LKAETGFEHRHLSTDCSPTVSQRCAGLCRLPVCPRRFCRTPTGSGAILASCAAVTTELATTRSLRRRLRPTQKLAERRRSSRSASRNESAMKPCTDGSRAKPFQCDTCQKKFSRRSYLNAHISVVHRKATPHKCKRENPICTCTGRLTLVRDRFECKVCGKRFSDSSSLTTHSRQQHRRKAIKLKVCGKRFSHTEKSPFECKVCGKRSVSAAALLHTPGCIQEKSHLSAKCGKRFSVSRQPTTHSRQHTGEKPFECKVCGKRFSEKSHLSGKVCGKRFSVSSSLTTHSRQHTGEKPFECKSSGKRFSDQHNLTTHSRLHTGEKPFECKVWRQEIHAKRDLHVHSRLTLVRRPHLKCKVCGKRSVSAAALLHTPGCIQEKSHLRAKCAARDSVSVQPSYYITPKAAYRRKPIECKKSHLGARCGAARDSVSAAATDITPGCIQEKKPLKCKCAARDLCCPAAISLGTQACTQRKAIECKVPARDSVSASHFTRHLRLHTGKKSQFECKQEIQVTAAPYYTLPAGTQEKKPFECKVCGKRFSVGSHLTSTQSAQNRRKAI</sequence>
<dbReference type="InterPro" id="IPR013087">
    <property type="entry name" value="Znf_C2H2_type"/>
</dbReference>
<feature type="domain" description="C2H2-type" evidence="11">
    <location>
        <begin position="254"/>
        <end position="296"/>
    </location>
</feature>
<evidence type="ECO:0000256" key="4">
    <source>
        <dbReference type="ARBA" id="ARBA00022771"/>
    </source>
</evidence>
<dbReference type="Pfam" id="PF13912">
    <property type="entry name" value="zf-C2H2_6"/>
    <property type="match status" value="2"/>
</dbReference>
<dbReference type="PROSITE" id="PS00028">
    <property type="entry name" value="ZINC_FINGER_C2H2_1"/>
    <property type="match status" value="2"/>
</dbReference>
<dbReference type="Pfam" id="PF00096">
    <property type="entry name" value="zf-C2H2"/>
    <property type="match status" value="2"/>
</dbReference>
<protein>
    <submittedName>
        <fullName evidence="13">C2H2-type domain-containing protein</fullName>
    </submittedName>
</protein>
<evidence type="ECO:0000313" key="12">
    <source>
        <dbReference type="Proteomes" id="UP000095280"/>
    </source>
</evidence>
<dbReference type="PANTHER" id="PTHR47772">
    <property type="entry name" value="ZINC FINGER PROTEIN 200"/>
    <property type="match status" value="1"/>
</dbReference>
<dbReference type="GO" id="GO:0005634">
    <property type="term" value="C:nucleus"/>
    <property type="evidence" value="ECO:0007669"/>
    <property type="project" value="UniProtKB-SubCell"/>
</dbReference>
<feature type="domain" description="C2H2-type" evidence="11">
    <location>
        <begin position="154"/>
        <end position="182"/>
    </location>
</feature>